<name>A0A1I0E4Y8_9BACT</name>
<dbReference type="AlphaFoldDB" id="A0A1I0E4Y8"/>
<sequence length="52" mass="5899">MFSLSCKDKKSILNIDANTIKPANILEECAWIDVMLDAGCWMLDAGYWMLDT</sequence>
<accession>A0A1I0E4Y8</accession>
<organism evidence="1 2">
    <name type="scientific">Draconibacterium orientale</name>
    <dbReference type="NCBI Taxonomy" id="1168034"/>
    <lineage>
        <taxon>Bacteria</taxon>
        <taxon>Pseudomonadati</taxon>
        <taxon>Bacteroidota</taxon>
        <taxon>Bacteroidia</taxon>
        <taxon>Marinilabiliales</taxon>
        <taxon>Prolixibacteraceae</taxon>
        <taxon>Draconibacterium</taxon>
    </lineage>
</organism>
<dbReference type="Proteomes" id="UP000181981">
    <property type="component" value="Unassembled WGS sequence"/>
</dbReference>
<proteinExistence type="predicted"/>
<evidence type="ECO:0000313" key="2">
    <source>
        <dbReference type="Proteomes" id="UP000181981"/>
    </source>
</evidence>
<reference evidence="1 2" key="1">
    <citation type="submission" date="2016-10" db="EMBL/GenBank/DDBJ databases">
        <authorList>
            <person name="de Groot N.N."/>
        </authorList>
    </citation>
    <scope>NUCLEOTIDE SEQUENCE [LARGE SCALE GENOMIC DNA]</scope>
    <source>
        <strain evidence="1 2">DSM 25947</strain>
    </source>
</reference>
<protein>
    <submittedName>
        <fullName evidence="1">Uncharacterized protein</fullName>
    </submittedName>
</protein>
<evidence type="ECO:0000313" key="1">
    <source>
        <dbReference type="EMBL" id="SET39830.1"/>
    </source>
</evidence>
<dbReference type="EMBL" id="FOHT01000012">
    <property type="protein sequence ID" value="SET39830.1"/>
    <property type="molecule type" value="Genomic_DNA"/>
</dbReference>
<gene>
    <name evidence="1" type="ORF">SAMN05444285_11233</name>
</gene>